<protein>
    <submittedName>
        <fullName evidence="1">Uncharacterized protein</fullName>
    </submittedName>
</protein>
<evidence type="ECO:0000313" key="2">
    <source>
        <dbReference type="Proteomes" id="UP000325440"/>
    </source>
</evidence>
<reference evidence="1 2" key="1">
    <citation type="submission" date="2019-08" db="EMBL/GenBank/DDBJ databases">
        <authorList>
            <person name="Alioto T."/>
            <person name="Alioto T."/>
            <person name="Gomez Garrido J."/>
        </authorList>
    </citation>
    <scope>NUCLEOTIDE SEQUENCE [LARGE SCALE GENOMIC DNA]</scope>
</reference>
<keyword evidence="2" id="KW-1185">Reference proteome</keyword>
<name>A0A5E4M9L4_9HEMI</name>
<dbReference type="Proteomes" id="UP000325440">
    <property type="component" value="Unassembled WGS sequence"/>
</dbReference>
<sequence>MLLPSMKAFIAWCKGFLMRPMKESVLSGVLQMTVKTLGIKGLSYPMEIIPKVPVTKRAWAWAFYRVDPRTES</sequence>
<organism evidence="1 2">
    <name type="scientific">Cinara cedri</name>
    <dbReference type="NCBI Taxonomy" id="506608"/>
    <lineage>
        <taxon>Eukaryota</taxon>
        <taxon>Metazoa</taxon>
        <taxon>Ecdysozoa</taxon>
        <taxon>Arthropoda</taxon>
        <taxon>Hexapoda</taxon>
        <taxon>Insecta</taxon>
        <taxon>Pterygota</taxon>
        <taxon>Neoptera</taxon>
        <taxon>Paraneoptera</taxon>
        <taxon>Hemiptera</taxon>
        <taxon>Sternorrhyncha</taxon>
        <taxon>Aphidomorpha</taxon>
        <taxon>Aphidoidea</taxon>
        <taxon>Aphididae</taxon>
        <taxon>Lachninae</taxon>
        <taxon>Cinara</taxon>
    </lineage>
</organism>
<gene>
    <name evidence="1" type="ORF">CINCED_3A015545</name>
</gene>
<proteinExistence type="predicted"/>
<dbReference type="AlphaFoldDB" id="A0A5E4M9L4"/>
<dbReference type="EMBL" id="CABPRJ010000478">
    <property type="protein sequence ID" value="VVC28090.1"/>
    <property type="molecule type" value="Genomic_DNA"/>
</dbReference>
<accession>A0A5E4M9L4</accession>
<evidence type="ECO:0000313" key="1">
    <source>
        <dbReference type="EMBL" id="VVC28090.1"/>
    </source>
</evidence>